<dbReference type="Proteomes" id="UP001595824">
    <property type="component" value="Unassembled WGS sequence"/>
</dbReference>
<gene>
    <name evidence="2" type="ORF">ACFPC0_28265</name>
</gene>
<keyword evidence="3" id="KW-1185">Reference proteome</keyword>
<evidence type="ECO:0000313" key="2">
    <source>
        <dbReference type="EMBL" id="MFC4331598.1"/>
    </source>
</evidence>
<comment type="caution">
    <text evidence="2">The sequence shown here is derived from an EMBL/GenBank/DDBJ whole genome shotgun (WGS) entry which is preliminary data.</text>
</comment>
<dbReference type="RefSeq" id="WP_381742977.1">
    <property type="nucleotide sequence ID" value="NZ_JBHSDP010000027.1"/>
</dbReference>
<reference evidence="3" key="1">
    <citation type="journal article" date="2019" name="Int. J. Syst. Evol. Microbiol.">
        <title>The Global Catalogue of Microorganisms (GCM) 10K type strain sequencing project: providing services to taxonomists for standard genome sequencing and annotation.</title>
        <authorList>
            <consortium name="The Broad Institute Genomics Platform"/>
            <consortium name="The Broad Institute Genome Sequencing Center for Infectious Disease"/>
            <person name="Wu L."/>
            <person name="Ma J."/>
        </authorList>
    </citation>
    <scope>NUCLEOTIDE SEQUENCE [LARGE SCALE GENOMIC DNA]</scope>
    <source>
        <strain evidence="3">PCU 347</strain>
    </source>
</reference>
<organism evidence="2 3">
    <name type="scientific">Streptomyces andamanensis</name>
    <dbReference type="NCBI Taxonomy" id="1565035"/>
    <lineage>
        <taxon>Bacteria</taxon>
        <taxon>Bacillati</taxon>
        <taxon>Actinomycetota</taxon>
        <taxon>Actinomycetes</taxon>
        <taxon>Kitasatosporales</taxon>
        <taxon>Streptomycetaceae</taxon>
        <taxon>Streptomyces</taxon>
    </lineage>
</organism>
<dbReference type="EMBL" id="JBHSDP010000027">
    <property type="protein sequence ID" value="MFC4331598.1"/>
    <property type="molecule type" value="Genomic_DNA"/>
</dbReference>
<accession>A0ABV8TM32</accession>
<protein>
    <submittedName>
        <fullName evidence="2">Uncharacterized protein</fullName>
    </submittedName>
</protein>
<feature type="region of interest" description="Disordered" evidence="1">
    <location>
        <begin position="159"/>
        <end position="210"/>
    </location>
</feature>
<name>A0ABV8TM32_9ACTN</name>
<sequence>MTQTGTLLGPLERTGGLWVVGDSGRPDNDWVEFRPEGMHRHEPGGPGRSVAWSRLMPGVKLTLGGENPARGQYGVAGLLGGLPGPWRHGSGYLHLTLRDPYEDWVARFSRHPRHYPATGILLFGELVKRLLDEGRAHLLGDPALLDRVVARLATERLRGRHATQDAVTRALAPEDPAHADPAPEDQAPADPASAGPASEDAAPGKQSPEK</sequence>
<evidence type="ECO:0000313" key="3">
    <source>
        <dbReference type="Proteomes" id="UP001595824"/>
    </source>
</evidence>
<proteinExistence type="predicted"/>
<evidence type="ECO:0000256" key="1">
    <source>
        <dbReference type="SAM" id="MobiDB-lite"/>
    </source>
</evidence>
<feature type="compositionally biased region" description="Low complexity" evidence="1">
    <location>
        <begin position="184"/>
        <end position="204"/>
    </location>
</feature>